<feature type="transmembrane region" description="Helical" evidence="2">
    <location>
        <begin position="113"/>
        <end position="135"/>
    </location>
</feature>
<sequence>MYGERDPYSIRDRDASAAAYDNGASAPPTRRSTIIADGDRYPEMDGGERTRAKPSRRSTMISQVSSKINLDDIIPHMDREALSHIRDVRVKLLLGAAYVEKRKYQWKAKIHGYALNCAIGLQVLLGTLTTALSVATTGRQTSIMTATLGGAATMVASYLARARGSGEPEASNTKVRDLDQFCRECLSTDLDAHGGDKSIVDRRINDLRVRFEELLGNATADRHTS</sequence>
<reference evidence="5" key="1">
    <citation type="journal article" date="2012" name="Science">
        <title>The Paleozoic origin of enzymatic lignin decomposition reconstructed from 31 fungal genomes.</title>
        <authorList>
            <person name="Floudas D."/>
            <person name="Binder M."/>
            <person name="Riley R."/>
            <person name="Barry K."/>
            <person name="Blanchette R.A."/>
            <person name="Henrissat B."/>
            <person name="Martinez A.T."/>
            <person name="Otillar R."/>
            <person name="Spatafora J.W."/>
            <person name="Yadav J.S."/>
            <person name="Aerts A."/>
            <person name="Benoit I."/>
            <person name="Boyd A."/>
            <person name="Carlson A."/>
            <person name="Copeland A."/>
            <person name="Coutinho P.M."/>
            <person name="de Vries R.P."/>
            <person name="Ferreira P."/>
            <person name="Findley K."/>
            <person name="Foster B."/>
            <person name="Gaskell J."/>
            <person name="Glotzer D."/>
            <person name="Gorecki P."/>
            <person name="Heitman J."/>
            <person name="Hesse C."/>
            <person name="Hori C."/>
            <person name="Igarashi K."/>
            <person name="Jurgens J.A."/>
            <person name="Kallen N."/>
            <person name="Kersten P."/>
            <person name="Kohler A."/>
            <person name="Kuees U."/>
            <person name="Kumar T.K.A."/>
            <person name="Kuo A."/>
            <person name="LaButti K."/>
            <person name="Larrondo L.F."/>
            <person name="Lindquist E."/>
            <person name="Ling A."/>
            <person name="Lombard V."/>
            <person name="Lucas S."/>
            <person name="Lundell T."/>
            <person name="Martin R."/>
            <person name="McLaughlin D.J."/>
            <person name="Morgenstern I."/>
            <person name="Morin E."/>
            <person name="Murat C."/>
            <person name="Nagy L.G."/>
            <person name="Nolan M."/>
            <person name="Ohm R.A."/>
            <person name="Patyshakuliyeva A."/>
            <person name="Rokas A."/>
            <person name="Ruiz-Duenas F.J."/>
            <person name="Sabat G."/>
            <person name="Salamov A."/>
            <person name="Samejima M."/>
            <person name="Schmutz J."/>
            <person name="Slot J.C."/>
            <person name="St John F."/>
            <person name="Stenlid J."/>
            <person name="Sun H."/>
            <person name="Sun S."/>
            <person name="Syed K."/>
            <person name="Tsang A."/>
            <person name="Wiebenga A."/>
            <person name="Young D."/>
            <person name="Pisabarro A."/>
            <person name="Eastwood D.C."/>
            <person name="Martin F."/>
            <person name="Cullen D."/>
            <person name="Grigoriev I.V."/>
            <person name="Hibbett D.S."/>
        </authorList>
    </citation>
    <scope>NUCLEOTIDE SEQUENCE [LARGE SCALE GENOMIC DNA]</scope>
    <source>
        <strain evidence="5">RWD-64-598 SS2</strain>
    </source>
</reference>
<organism evidence="4 5">
    <name type="scientific">Coniophora puteana (strain RWD-64-598)</name>
    <name type="common">Brown rot fungus</name>
    <dbReference type="NCBI Taxonomy" id="741705"/>
    <lineage>
        <taxon>Eukaryota</taxon>
        <taxon>Fungi</taxon>
        <taxon>Dikarya</taxon>
        <taxon>Basidiomycota</taxon>
        <taxon>Agaricomycotina</taxon>
        <taxon>Agaricomycetes</taxon>
        <taxon>Agaricomycetidae</taxon>
        <taxon>Boletales</taxon>
        <taxon>Coniophorineae</taxon>
        <taxon>Coniophoraceae</taxon>
        <taxon>Coniophora</taxon>
    </lineage>
</organism>
<accession>A0A5M3MFD8</accession>
<keyword evidence="5" id="KW-1185">Reference proteome</keyword>
<feature type="compositionally biased region" description="Low complexity" evidence="1">
    <location>
        <begin position="16"/>
        <end position="26"/>
    </location>
</feature>
<dbReference type="KEGG" id="cput:CONPUDRAFT_109149"/>
<evidence type="ECO:0000256" key="1">
    <source>
        <dbReference type="SAM" id="MobiDB-lite"/>
    </source>
</evidence>
<name>A0A5M3MFD8_CONPW</name>
<evidence type="ECO:0000313" key="4">
    <source>
        <dbReference type="EMBL" id="EIW77873.1"/>
    </source>
</evidence>
<dbReference type="RefSeq" id="XP_007772183.1">
    <property type="nucleotide sequence ID" value="XM_007773993.1"/>
</dbReference>
<dbReference type="GeneID" id="19198757"/>
<feature type="domain" description="SMODS and SLOG-associating 2TM effector" evidence="3">
    <location>
        <begin position="98"/>
        <end position="217"/>
    </location>
</feature>
<keyword evidence="2" id="KW-0472">Membrane</keyword>
<evidence type="ECO:0000259" key="3">
    <source>
        <dbReference type="Pfam" id="PF18142"/>
    </source>
</evidence>
<feature type="region of interest" description="Disordered" evidence="1">
    <location>
        <begin position="1"/>
        <end position="61"/>
    </location>
</feature>
<feature type="compositionally biased region" description="Basic and acidic residues" evidence="1">
    <location>
        <begin position="1"/>
        <end position="15"/>
    </location>
</feature>
<protein>
    <recommendedName>
        <fullName evidence="3">SMODS and SLOG-associating 2TM effector domain-containing protein</fullName>
    </recommendedName>
</protein>
<proteinExistence type="predicted"/>
<dbReference type="Proteomes" id="UP000053558">
    <property type="component" value="Unassembled WGS sequence"/>
</dbReference>
<dbReference type="InterPro" id="IPR041622">
    <property type="entry name" value="SLATT_fungi"/>
</dbReference>
<evidence type="ECO:0000313" key="5">
    <source>
        <dbReference type="Proteomes" id="UP000053558"/>
    </source>
</evidence>
<evidence type="ECO:0000256" key="2">
    <source>
        <dbReference type="SAM" id="Phobius"/>
    </source>
</evidence>
<dbReference type="Pfam" id="PF18142">
    <property type="entry name" value="SLATT_fungal"/>
    <property type="match status" value="1"/>
</dbReference>
<keyword evidence="2" id="KW-0812">Transmembrane</keyword>
<dbReference type="EMBL" id="JH711583">
    <property type="protein sequence ID" value="EIW77873.1"/>
    <property type="molecule type" value="Genomic_DNA"/>
</dbReference>
<keyword evidence="2" id="KW-1133">Transmembrane helix</keyword>
<comment type="caution">
    <text evidence="4">The sequence shown here is derived from an EMBL/GenBank/DDBJ whole genome shotgun (WGS) entry which is preliminary data.</text>
</comment>
<dbReference type="OrthoDB" id="3245801at2759"/>
<gene>
    <name evidence="4" type="ORF">CONPUDRAFT_109149</name>
</gene>
<dbReference type="NCBIfam" id="NF033635">
    <property type="entry name" value="SLATT_fungal"/>
    <property type="match status" value="1"/>
</dbReference>
<dbReference type="AlphaFoldDB" id="A0A5M3MFD8"/>
<feature type="compositionally biased region" description="Basic and acidic residues" evidence="1">
    <location>
        <begin position="37"/>
        <end position="51"/>
    </location>
</feature>